<evidence type="ECO:0000313" key="2">
    <source>
        <dbReference type="Proteomes" id="UP000005667"/>
    </source>
</evidence>
<dbReference type="KEGG" id="ali:AZOLI_p50120"/>
<dbReference type="RefSeq" id="WP_014249954.1">
    <property type="nucleotide sequence ID" value="NC_016624.1"/>
</dbReference>
<dbReference type="EMBL" id="FQ311873">
    <property type="protein sequence ID" value="CBS91125.1"/>
    <property type="molecule type" value="Genomic_DNA"/>
</dbReference>
<dbReference type="Proteomes" id="UP000005667">
    <property type="component" value="Plasmid AZO_p5"/>
</dbReference>
<sequence>MINIEATQVISYGEGQVVTVYRDFTDANTWYIVPEPVIPLDGNGIPEFSLVSYMTDKEVTGTCSFQTELQVSQAALQAVKAKLGADIVIGQFDWQSVKAVFHFATAKQAALELFATPSMYGSNRASFIIHLPDSDTYEAFKNAFGPGGSAAGTFVIEYDVTALTRLPPVTVTVEFDSQTAYDYQRTVDVSRDTWGHVTSETVSITEHLQQSKAGKITIDPGARPLDQGTLQLLTQWGNDTLQRDVEQAVAAATRMMGSNTAPTFNMTAVSSFRNVFTEGQIVPWVITPRSPIPSFSDAVWKKVSSSVSIRPMRVAFTVQNLSANGVESIQVMVNYPVGSETPPANNTFEFTPGGSSSWIFTAPGHSDRGVFDGKYSYHYVVNYADGSQPYMSGEIESDDSEIYISANDLKILYIEFVAENVAFKNAKNFDTISVDYMLIDLFFVNQATGAPLQFQQAKLDATNKSHVFKSQTHEPFANPCSYKLTYVLTSGAQVIVDWQTTKLAAPKQEGAATAPVVHLNSPFQNRTITLFPLAPKDQTFQMASISATYTDSVNNTNEQYSWNITEFSRSPEMWTFLAPANQNGQIVSFEGTYIFDNQPYSLQPAQTSLTMFVLDPKKPLFSVIVDPSQVEWEAGPYTQVIVKLYTKDDKGNISNIKTLIPFHKGNSQTQLYTYYYDASKTPVCYYTAEYWIKDQPAPAKIAETDLSATGQLTLFGKPPQAALTAADKLAQVLQSGRAEASDRARMLASR</sequence>
<keyword evidence="2" id="KW-1185">Reference proteome</keyword>
<protein>
    <submittedName>
        <fullName evidence="1">Uncharacterized protein</fullName>
    </submittedName>
</protein>
<accession>G7ZHU1</accession>
<organism evidence="1 2">
    <name type="scientific">Azospirillum lipoferum (strain 4B)</name>
    <dbReference type="NCBI Taxonomy" id="862719"/>
    <lineage>
        <taxon>Bacteria</taxon>
        <taxon>Pseudomonadati</taxon>
        <taxon>Pseudomonadota</taxon>
        <taxon>Alphaproteobacteria</taxon>
        <taxon>Rhodospirillales</taxon>
        <taxon>Azospirillaceae</taxon>
        <taxon>Azospirillum</taxon>
    </lineage>
</organism>
<keyword evidence="1" id="KW-0614">Plasmid</keyword>
<dbReference type="AlphaFoldDB" id="G7ZHU1"/>
<name>G7ZHU1_AZOL4</name>
<evidence type="ECO:0000313" key="1">
    <source>
        <dbReference type="EMBL" id="CBS91125.1"/>
    </source>
</evidence>
<gene>
    <name evidence="1" type="ordered locus">AZOLI_p50120</name>
</gene>
<geneLocation type="plasmid" evidence="1 2">
    <name>AZO_p5</name>
</geneLocation>
<proteinExistence type="predicted"/>
<dbReference type="OrthoDB" id="8476770at2"/>
<dbReference type="HOGENOM" id="CLU_370760_0_0_5"/>
<reference evidence="2" key="1">
    <citation type="journal article" date="2011" name="PLoS Genet.">
        <title>Azospirillum genomes reveal transition of bacteria from aquatic to terrestrial environments.</title>
        <authorList>
            <person name="Wisniewski-Dye F."/>
            <person name="Borziak K."/>
            <person name="Khalsa-Moyers G."/>
            <person name="Alexandre G."/>
            <person name="Sukharnikov L.O."/>
            <person name="Wuichet K."/>
            <person name="Hurst G.B."/>
            <person name="McDonald W.H."/>
            <person name="Robertson J.S."/>
            <person name="Barbe V."/>
            <person name="Calteau A."/>
            <person name="Rouy Z."/>
            <person name="Mangenot S."/>
            <person name="Prigent-Combaret C."/>
            <person name="Normand P."/>
            <person name="Boyer M."/>
            <person name="Siguier P."/>
            <person name="Dessaux Y."/>
            <person name="Elmerich C."/>
            <person name="Condemine G."/>
            <person name="Krishnen G."/>
            <person name="Kennedy I."/>
            <person name="Paterson A.H."/>
            <person name="Gonzalez V."/>
            <person name="Mavingui P."/>
            <person name="Zhulin I.B."/>
        </authorList>
    </citation>
    <scope>NUCLEOTIDE SEQUENCE [LARGE SCALE GENOMIC DNA]</scope>
    <source>
        <strain evidence="2">4B</strain>
    </source>
</reference>